<accession>Q093T5</accession>
<protein>
    <submittedName>
        <fullName evidence="2">Uncharacterized protein</fullName>
    </submittedName>
</protein>
<organism evidence="2 3">
    <name type="scientific">Stigmatella aurantiaca (strain DW4/3-1)</name>
    <dbReference type="NCBI Taxonomy" id="378806"/>
    <lineage>
        <taxon>Bacteria</taxon>
        <taxon>Pseudomonadati</taxon>
        <taxon>Myxococcota</taxon>
        <taxon>Myxococcia</taxon>
        <taxon>Myxococcales</taxon>
        <taxon>Cystobacterineae</taxon>
        <taxon>Archangiaceae</taxon>
        <taxon>Stigmatella</taxon>
    </lineage>
</organism>
<evidence type="ECO:0000256" key="1">
    <source>
        <dbReference type="SAM" id="MobiDB-lite"/>
    </source>
</evidence>
<evidence type="ECO:0000313" key="2">
    <source>
        <dbReference type="EMBL" id="EAU66966.1"/>
    </source>
</evidence>
<dbReference type="Proteomes" id="UP000032702">
    <property type="component" value="Unassembled WGS sequence"/>
</dbReference>
<dbReference type="EMBL" id="AAMD01000043">
    <property type="protein sequence ID" value="EAU66966.1"/>
    <property type="molecule type" value="Genomic_DNA"/>
</dbReference>
<reference evidence="2 3" key="1">
    <citation type="submission" date="2006-04" db="EMBL/GenBank/DDBJ databases">
        <authorList>
            <person name="Nierman W.C."/>
        </authorList>
    </citation>
    <scope>NUCLEOTIDE SEQUENCE [LARGE SCALE GENOMIC DNA]</scope>
    <source>
        <strain evidence="2 3">DW4/3-1</strain>
    </source>
</reference>
<name>Q093T5_STIAD</name>
<sequence length="564" mass="60435">MALHSQGLGGGLDPCQRLLGRGSHGGQVSHLPPLAGIALAVQVQADPWHGEHLFEARTSLVQPQVSQQVHDGRWAHHLDRAEGQVAHRPHGLLELAGEAGHLRGVEAVVRPGGQLIHQQRAILQQEQLHHQQAFDLKRVGHGAGDVRGLRGHGGRHRTGQQRPGQDAVLVVVEGGRIHRRLPLRAARHEHGQLGLQIERGFHHHRAFSQLAPGLGGLRGGLHHHLPPAVVSALAGLHEAAPSQGGHLRGQLFRTVHLAPGAQGKAMLRQPGLLPPAVLDDLQHRGGGTHRSVFGRRTQGRQGDLLDLQRYHLAGPGQLGRRPRIAEVGRVALVHHPAGRAGGIWIERLHLETERAGRQCHHPAQLAAPQNAKGASRKNGLHDSSRSRRTSSVRALRQPASRARSSGRWRARMEAAWSAALAAPGLPMACVPTGTPLGIWTMESNASKPLSTVVGMGTPSTGNSVLLATMPGRWAAPPAAAMMTDSPRASAVEAYSTIQSGVRWAETMRTSWGISNSVRMSMAGRKNSRSLLPPMMTPTQGVSELAMLSRASRALSRRGGGRMGR</sequence>
<evidence type="ECO:0000313" key="3">
    <source>
        <dbReference type="Proteomes" id="UP000032702"/>
    </source>
</evidence>
<proteinExistence type="predicted"/>
<gene>
    <name evidence="2" type="ORF">STIAU_4606</name>
</gene>
<dbReference type="AlphaFoldDB" id="Q093T5"/>
<feature type="region of interest" description="Disordered" evidence="1">
    <location>
        <begin position="355"/>
        <end position="406"/>
    </location>
</feature>
<comment type="caution">
    <text evidence="2">The sequence shown here is derived from an EMBL/GenBank/DDBJ whole genome shotgun (WGS) entry which is preliminary data.</text>
</comment>
<feature type="compositionally biased region" description="Low complexity" evidence="1">
    <location>
        <begin position="389"/>
        <end position="403"/>
    </location>
</feature>